<protein>
    <recommendedName>
        <fullName evidence="12">Protein kinase domain-containing protein</fullName>
    </recommendedName>
</protein>
<evidence type="ECO:0000256" key="4">
    <source>
        <dbReference type="ARBA" id="ARBA00022741"/>
    </source>
</evidence>
<dbReference type="InterPro" id="IPR011009">
    <property type="entry name" value="Kinase-like_dom_sf"/>
</dbReference>
<dbReference type="Gene3D" id="3.40.50.300">
    <property type="entry name" value="P-loop containing nucleotide triphosphate hydrolases"/>
    <property type="match status" value="1"/>
</dbReference>
<feature type="transmembrane region" description="Helical" evidence="11">
    <location>
        <begin position="469"/>
        <end position="490"/>
    </location>
</feature>
<dbReference type="NCBIfam" id="TIGR03596">
    <property type="entry name" value="GTPase_YlqF"/>
    <property type="match status" value="1"/>
</dbReference>
<feature type="binding site" evidence="10">
    <location>
        <position position="973"/>
    </location>
    <ligand>
        <name>ATP</name>
        <dbReference type="ChEBI" id="CHEBI:30616"/>
    </ligand>
</feature>
<comment type="similarity">
    <text evidence="1">Belongs to the protein kinase superfamily. TKL Ser/Thr protein kinase family. ROCO subfamily.</text>
</comment>
<dbReference type="Gene3D" id="3.30.200.20">
    <property type="entry name" value="Phosphorylase Kinase, domain 1"/>
    <property type="match status" value="1"/>
</dbReference>
<feature type="transmembrane region" description="Helical" evidence="11">
    <location>
        <begin position="405"/>
        <end position="426"/>
    </location>
</feature>
<keyword evidence="6 10" id="KW-0067">ATP-binding</keyword>
<feature type="transmembrane region" description="Helical" evidence="11">
    <location>
        <begin position="520"/>
        <end position="538"/>
    </location>
</feature>
<keyword evidence="3" id="KW-0808">Transferase</keyword>
<feature type="binding site" evidence="10">
    <location>
        <position position="665"/>
    </location>
    <ligand>
        <name>ATP</name>
        <dbReference type="ChEBI" id="CHEBI:30616"/>
    </ligand>
</feature>
<keyword evidence="11" id="KW-1133">Transmembrane helix</keyword>
<dbReference type="Proteomes" id="UP001209570">
    <property type="component" value="Unassembled WGS sequence"/>
</dbReference>
<dbReference type="CDD" id="cd01856">
    <property type="entry name" value="YlqF"/>
    <property type="match status" value="1"/>
</dbReference>
<evidence type="ECO:0000256" key="11">
    <source>
        <dbReference type="SAM" id="Phobius"/>
    </source>
</evidence>
<dbReference type="GO" id="GO:0005525">
    <property type="term" value="F:GTP binding"/>
    <property type="evidence" value="ECO:0007669"/>
    <property type="project" value="UniProtKB-KW"/>
</dbReference>
<evidence type="ECO:0000256" key="3">
    <source>
        <dbReference type="ARBA" id="ARBA00022679"/>
    </source>
</evidence>
<dbReference type="InterPro" id="IPR001245">
    <property type="entry name" value="Ser-Thr/Tyr_kinase_cat_dom"/>
</dbReference>
<keyword evidence="14" id="KW-1185">Reference proteome</keyword>
<keyword evidence="5" id="KW-0418">Kinase</keyword>
<dbReference type="InterPro" id="IPR019991">
    <property type="entry name" value="GTP-bd_ribosome_bgen"/>
</dbReference>
<keyword evidence="4 10" id="KW-0547">Nucleotide-binding</keyword>
<reference evidence="13" key="1">
    <citation type="submission" date="2021-12" db="EMBL/GenBank/DDBJ databases">
        <title>Prjna785345.</title>
        <authorList>
            <person name="Rujirawat T."/>
            <person name="Krajaejun T."/>
        </authorList>
    </citation>
    <scope>NUCLEOTIDE SEQUENCE</scope>
    <source>
        <strain evidence="13">Pi057C3</strain>
    </source>
</reference>
<sequence>MSSSAFRSKFLYPAKINWFPGHMAVARRQMLAQLDSVDVLIEVRDARIPWSSANPILEETFGLSKPRLIVFNKSDLANSNMQSRIEERCRQRNVPCLFTSVTKGRKIQSILQWCNAHSGAQFKKTAGTMVMVVGIPNVGKSSIINEFRRLSSSQKLSKGKKRAAVGPTPGVTVRNDIIKVNDKPAIYVVDTPGVMLPNVESVEEGMRLALTGAIKDDVIGKETIADYMLFKLNQMKSTRYVDALKLPGPTDDIQHLLKHSLRFCSAGGKEPDVQKQLAAEFLLKEFRRGTFGQFTLDPVVVDPIIPKSLTPTSIPEELHDRDVVSSNLSGGFSPTQRKTKVGMGITSAHDLKINFFNRTKSHRNGEQPLTKQEDIGISFISLRFSNLEMEQRFAMARNAKYQTRLRFGAGFTAFFIPLLVIMQVSFKSKGKTEKWTQVPLVMIFPGVVMIMGLLVIFFQRFFQRNTRLLMLVCLVGQVSALLDTTAAGTYVSERNVWVQFIFSLGITSSTGIGFLESTVVLVVSSIFFIILAWVRFAMGEVDSGGIGCQKTTLSSPGTVSAAVVLYSILLAFLAWNWEYEERRDFVLTERLAKENVMVQMTMEMTGWFSGGATENQNHEAVSAGILSANCHIDPKDVLVKEELGQGTFGCVYAATWKETKVAVKKITLQGDTKSIVTSFGSEASVMAQLRHPNVVMFMGVMVHPEFVGLVMELCPKGSVYTVLHTEQLQIDWSLLLRMLVDSSRGMHFLHTSSPPILHRDLKSVNLLIDADWRCKVSDFGLSKLKAFRDDNDKSSAPSRAFIGSSIWIAPEVFKGEQHTEKSDVYSFGIVIFECLSRSIPYASISIDAVPFVVQSGKRPTDFFTLETPQAPEMQDLFSLMTRCWSVEDNVRPSFSIIISTLQSILAKHVGDEKWEDHIIFPDRKIVNNKTMLMDTDGLSIREEDLVIEGIIGRGVFGVVYKGSYFGTPVAIKKLHISSVPKNTLAEFEKECTIMKGLHHPNIVLFMGSCSKPPSLLLVTELLANGSFFDIYHKLPRPEAAQQLRLAYNIAFDMARGLAYLHNHNPIVIHRDLKSQNILLDDKMRTKIADFGLSKFRDVGKTMSICGSPLWVAPEVLRGEKYGCPCDVYSFSIIVWEALAWGEPYPDLGSSDIMNGVACGNLRPVVPDGTPTGLANLLEECWTKKQDQRPTFNEIIPRLDAMAKDFAPR</sequence>
<feature type="domain" description="Protein kinase" evidence="12">
    <location>
        <begin position="945"/>
        <end position="1206"/>
    </location>
</feature>
<dbReference type="AlphaFoldDB" id="A0AAD5Q8S2"/>
<feature type="domain" description="Protein kinase" evidence="12">
    <location>
        <begin position="637"/>
        <end position="905"/>
    </location>
</feature>
<dbReference type="FunFam" id="3.30.200.20:FF:000034">
    <property type="entry name" value="Kinase suppressor of Ras 1"/>
    <property type="match status" value="1"/>
</dbReference>
<feature type="transmembrane region" description="Helical" evidence="11">
    <location>
        <begin position="438"/>
        <end position="457"/>
    </location>
</feature>
<evidence type="ECO:0000313" key="13">
    <source>
        <dbReference type="EMBL" id="KAJ0404856.1"/>
    </source>
</evidence>
<keyword evidence="11" id="KW-0472">Membrane</keyword>
<dbReference type="InterPro" id="IPR006073">
    <property type="entry name" value="GTP-bd"/>
</dbReference>
<keyword evidence="11" id="KW-0812">Transmembrane</keyword>
<organism evidence="13 14">
    <name type="scientific">Pythium insidiosum</name>
    <name type="common">Pythiosis disease agent</name>
    <dbReference type="NCBI Taxonomy" id="114742"/>
    <lineage>
        <taxon>Eukaryota</taxon>
        <taxon>Sar</taxon>
        <taxon>Stramenopiles</taxon>
        <taxon>Oomycota</taxon>
        <taxon>Peronosporomycetes</taxon>
        <taxon>Pythiales</taxon>
        <taxon>Pythiaceae</taxon>
        <taxon>Pythium</taxon>
    </lineage>
</organism>
<evidence type="ECO:0000256" key="6">
    <source>
        <dbReference type="ARBA" id="ARBA00022840"/>
    </source>
</evidence>
<dbReference type="PANTHER" id="PTHR44329">
    <property type="entry name" value="SERINE/THREONINE-PROTEIN KINASE TNNI3K-RELATED"/>
    <property type="match status" value="1"/>
</dbReference>
<evidence type="ECO:0000256" key="2">
    <source>
        <dbReference type="ARBA" id="ARBA00022527"/>
    </source>
</evidence>
<proteinExistence type="inferred from homology"/>
<dbReference type="PROSITE" id="PS00108">
    <property type="entry name" value="PROTEIN_KINASE_ST"/>
    <property type="match status" value="2"/>
</dbReference>
<dbReference type="SUPFAM" id="SSF52540">
    <property type="entry name" value="P-loop containing nucleoside triphosphate hydrolases"/>
    <property type="match status" value="1"/>
</dbReference>
<dbReference type="GO" id="GO:0005524">
    <property type="term" value="F:ATP binding"/>
    <property type="evidence" value="ECO:0007669"/>
    <property type="project" value="UniProtKB-UniRule"/>
</dbReference>
<dbReference type="GO" id="GO:0004674">
    <property type="term" value="F:protein serine/threonine kinase activity"/>
    <property type="evidence" value="ECO:0007669"/>
    <property type="project" value="UniProtKB-KW"/>
</dbReference>
<evidence type="ECO:0000256" key="10">
    <source>
        <dbReference type="PROSITE-ProRule" id="PRU10141"/>
    </source>
</evidence>
<evidence type="ECO:0000313" key="14">
    <source>
        <dbReference type="Proteomes" id="UP001209570"/>
    </source>
</evidence>
<name>A0AAD5Q8S2_PYTIN</name>
<dbReference type="PANTHER" id="PTHR44329:SF288">
    <property type="entry name" value="MITOGEN-ACTIVATED PROTEIN KINASE KINASE KINASE 20"/>
    <property type="match status" value="1"/>
</dbReference>
<comment type="catalytic activity">
    <reaction evidence="9">
        <text>L-seryl-[protein] + ATP = O-phospho-L-seryl-[protein] + ADP + H(+)</text>
        <dbReference type="Rhea" id="RHEA:17989"/>
        <dbReference type="Rhea" id="RHEA-COMP:9863"/>
        <dbReference type="Rhea" id="RHEA-COMP:11604"/>
        <dbReference type="ChEBI" id="CHEBI:15378"/>
        <dbReference type="ChEBI" id="CHEBI:29999"/>
        <dbReference type="ChEBI" id="CHEBI:30616"/>
        <dbReference type="ChEBI" id="CHEBI:83421"/>
        <dbReference type="ChEBI" id="CHEBI:456216"/>
        <dbReference type="EC" id="2.7.11.1"/>
    </reaction>
</comment>
<dbReference type="Pfam" id="PF07714">
    <property type="entry name" value="PK_Tyr_Ser-Thr"/>
    <property type="match status" value="2"/>
</dbReference>
<dbReference type="InterPro" id="IPR008271">
    <property type="entry name" value="Ser/Thr_kinase_AS"/>
</dbReference>
<evidence type="ECO:0000256" key="5">
    <source>
        <dbReference type="ARBA" id="ARBA00022777"/>
    </source>
</evidence>
<dbReference type="CDD" id="cd13999">
    <property type="entry name" value="STKc_MAP3K-like"/>
    <property type="match status" value="2"/>
</dbReference>
<keyword evidence="2" id="KW-0723">Serine/threonine-protein kinase</keyword>
<dbReference type="PROSITE" id="PS00107">
    <property type="entry name" value="PROTEIN_KINASE_ATP"/>
    <property type="match status" value="2"/>
</dbReference>
<dbReference type="InterPro" id="IPR051681">
    <property type="entry name" value="Ser/Thr_Kinases-Pseudokinases"/>
</dbReference>
<evidence type="ECO:0000256" key="7">
    <source>
        <dbReference type="ARBA" id="ARBA00023134"/>
    </source>
</evidence>
<dbReference type="InterPro" id="IPR023179">
    <property type="entry name" value="GTP-bd_ortho_bundle_sf"/>
</dbReference>
<dbReference type="Pfam" id="PF01926">
    <property type="entry name" value="MMR_HSR1"/>
    <property type="match status" value="1"/>
</dbReference>
<keyword evidence="7" id="KW-0342">GTP-binding</keyword>
<feature type="transmembrane region" description="Helical" evidence="11">
    <location>
        <begin position="558"/>
        <end position="577"/>
    </location>
</feature>
<dbReference type="EMBL" id="JAKCXM010000055">
    <property type="protein sequence ID" value="KAJ0404856.1"/>
    <property type="molecule type" value="Genomic_DNA"/>
</dbReference>
<evidence type="ECO:0000256" key="1">
    <source>
        <dbReference type="ARBA" id="ARBA00008171"/>
    </source>
</evidence>
<dbReference type="SUPFAM" id="SSF56112">
    <property type="entry name" value="Protein kinase-like (PK-like)"/>
    <property type="match status" value="2"/>
</dbReference>
<evidence type="ECO:0000256" key="8">
    <source>
        <dbReference type="ARBA" id="ARBA00047899"/>
    </source>
</evidence>
<comment type="catalytic activity">
    <reaction evidence="8">
        <text>L-threonyl-[protein] + ATP = O-phospho-L-threonyl-[protein] + ADP + H(+)</text>
        <dbReference type="Rhea" id="RHEA:46608"/>
        <dbReference type="Rhea" id="RHEA-COMP:11060"/>
        <dbReference type="Rhea" id="RHEA-COMP:11605"/>
        <dbReference type="ChEBI" id="CHEBI:15378"/>
        <dbReference type="ChEBI" id="CHEBI:30013"/>
        <dbReference type="ChEBI" id="CHEBI:30616"/>
        <dbReference type="ChEBI" id="CHEBI:61977"/>
        <dbReference type="ChEBI" id="CHEBI:456216"/>
        <dbReference type="EC" id="2.7.11.1"/>
    </reaction>
</comment>
<evidence type="ECO:0000259" key="12">
    <source>
        <dbReference type="PROSITE" id="PS50011"/>
    </source>
</evidence>
<dbReference type="InterPro" id="IPR000719">
    <property type="entry name" value="Prot_kinase_dom"/>
</dbReference>
<gene>
    <name evidence="13" type="ORF">P43SY_007938</name>
</gene>
<comment type="caution">
    <text evidence="13">The sequence shown here is derived from an EMBL/GenBank/DDBJ whole genome shotgun (WGS) entry which is preliminary data.</text>
</comment>
<dbReference type="Gene3D" id="1.10.1580.10">
    <property type="match status" value="1"/>
</dbReference>
<evidence type="ECO:0000256" key="9">
    <source>
        <dbReference type="ARBA" id="ARBA00048679"/>
    </source>
</evidence>
<dbReference type="PROSITE" id="PS50011">
    <property type="entry name" value="PROTEIN_KINASE_DOM"/>
    <property type="match status" value="2"/>
</dbReference>
<dbReference type="SMART" id="SM00220">
    <property type="entry name" value="S_TKc"/>
    <property type="match status" value="2"/>
</dbReference>
<dbReference type="Gene3D" id="1.10.510.10">
    <property type="entry name" value="Transferase(Phosphotransferase) domain 1"/>
    <property type="match status" value="2"/>
</dbReference>
<accession>A0AAD5Q8S2</accession>
<dbReference type="InterPro" id="IPR027417">
    <property type="entry name" value="P-loop_NTPase"/>
</dbReference>
<dbReference type="InterPro" id="IPR017441">
    <property type="entry name" value="Protein_kinase_ATP_BS"/>
</dbReference>